<dbReference type="Proteomes" id="UP000256862">
    <property type="component" value="Chromosome CO2235"/>
</dbReference>
<protein>
    <submittedName>
        <fullName evidence="1">Uncharacterized protein</fullName>
    </submittedName>
</protein>
<reference evidence="1 2" key="1">
    <citation type="submission" date="2018-01" db="EMBL/GenBank/DDBJ databases">
        <authorList>
            <person name="Clerissi C."/>
        </authorList>
    </citation>
    <scope>NUCLEOTIDE SEQUENCE [LARGE SCALE GENOMIC DNA]</scope>
    <source>
        <strain evidence="1">Cupriavidus oxalaticus LMG 2235</strain>
    </source>
</reference>
<evidence type="ECO:0000313" key="2">
    <source>
        <dbReference type="Proteomes" id="UP000256862"/>
    </source>
</evidence>
<organism evidence="1 2">
    <name type="scientific">Cupriavidus oxalaticus</name>
    <dbReference type="NCBI Taxonomy" id="96344"/>
    <lineage>
        <taxon>Bacteria</taxon>
        <taxon>Pseudomonadati</taxon>
        <taxon>Pseudomonadota</taxon>
        <taxon>Betaproteobacteria</taxon>
        <taxon>Burkholderiales</taxon>
        <taxon>Burkholderiaceae</taxon>
        <taxon>Cupriavidus</taxon>
    </lineage>
</organism>
<name>A0A976BCH2_9BURK</name>
<dbReference type="AlphaFoldDB" id="A0A976BCH2"/>
<proteinExistence type="predicted"/>
<comment type="caution">
    <text evidence="1">The sequence shown here is derived from an EMBL/GenBank/DDBJ whole genome shotgun (WGS) entry which is preliminary data.</text>
</comment>
<gene>
    <name evidence="1" type="ORF">CO2235_200072</name>
</gene>
<dbReference type="EMBL" id="OGUS01000121">
    <property type="protein sequence ID" value="SPC14216.1"/>
    <property type="molecule type" value="Genomic_DNA"/>
</dbReference>
<accession>A0A976BCH2</accession>
<sequence>MPITIQVSQTVRNKLRIGLH</sequence>
<evidence type="ECO:0000313" key="1">
    <source>
        <dbReference type="EMBL" id="SPC14216.1"/>
    </source>
</evidence>